<feature type="transmembrane region" description="Helical" evidence="15">
    <location>
        <begin position="832"/>
        <end position="854"/>
    </location>
</feature>
<comment type="function">
    <text evidence="15">Catalyzes the hydrolysis of ATP coupled with the transport of calcium.</text>
</comment>
<dbReference type="Gene3D" id="1.20.1110.10">
    <property type="entry name" value="Calcium-transporting ATPase, transmembrane domain"/>
    <property type="match status" value="1"/>
</dbReference>
<evidence type="ECO:0000256" key="14">
    <source>
        <dbReference type="ARBA" id="ARBA00038148"/>
    </source>
</evidence>
<dbReference type="SFLD" id="SFLDG00002">
    <property type="entry name" value="C1.7:_P-type_atpase_like"/>
    <property type="match status" value="1"/>
</dbReference>
<evidence type="ECO:0000313" key="18">
    <source>
        <dbReference type="EMBL" id="PWN19951.1"/>
    </source>
</evidence>
<dbReference type="InterPro" id="IPR008250">
    <property type="entry name" value="ATPase_P-typ_transduc_dom_A_sf"/>
</dbReference>
<evidence type="ECO:0000259" key="17">
    <source>
        <dbReference type="SMART" id="SM00831"/>
    </source>
</evidence>
<dbReference type="FunFam" id="3.40.1110.10:FF:000003">
    <property type="entry name" value="Calcium-transporting ATPase"/>
    <property type="match status" value="1"/>
</dbReference>
<evidence type="ECO:0000256" key="16">
    <source>
        <dbReference type="SAM" id="MobiDB-lite"/>
    </source>
</evidence>
<dbReference type="InterPro" id="IPR004014">
    <property type="entry name" value="ATPase_P-typ_cation-transptr_N"/>
</dbReference>
<dbReference type="FunFam" id="3.40.50.1000:FF:000083">
    <property type="entry name" value="Sodium/potassium-transporting ATPase subunit alpha"/>
    <property type="match status" value="1"/>
</dbReference>
<dbReference type="Pfam" id="PF08282">
    <property type="entry name" value="Hydrolase_3"/>
    <property type="match status" value="1"/>
</dbReference>
<dbReference type="GeneID" id="37012415"/>
<keyword evidence="8 15" id="KW-0067">ATP-binding</keyword>
<evidence type="ECO:0000256" key="7">
    <source>
        <dbReference type="ARBA" id="ARBA00022837"/>
    </source>
</evidence>
<evidence type="ECO:0000256" key="3">
    <source>
        <dbReference type="ARBA" id="ARBA00022553"/>
    </source>
</evidence>
<dbReference type="InterPro" id="IPR006068">
    <property type="entry name" value="ATPase_P-typ_cation-transptr_C"/>
</dbReference>
<name>A0A316U661_9BASI</name>
<sequence>MLDQAWTHSVEDVLKKLEVDPRKGLSSKEVQQRQQQYGPNALEESPPTPLWRLIVDQFKDQLVQILLGSAVVSFILALLEENESLATAMVEPGVIFLILIANATVGVIQERNADQAIEALREYTPDTASVIRNGSATKVKSEELVPGDIVSVNVGDKIPADCRLIAINSSSFRTDQAILTGESMSVNKDTKAVADPRAVKQDMINILFSGTTIANGSGLAVVVLTGAKTAIGGIHAEISEESDEKTPLKQKLDDFGEMLAKVITVICVLVWLINIRHFADPSHGGMLKGAIYYFKIAVALAVAAIPEGLAAVITACLALGTQKMAKKNAIVRHLPSVETLGSTNVICSDKTGTLTTNQMCVTRFAVFDSQKLSEYEVEGSSFAPKGDIRNSDGKVVSGQLNVAGSTVNALATIASICSDSQVTIDEHGNYASIGQPTESALRVLVEKLGHHDASVNSKLSSMDAKQRCSAVSSAYEEAAPRLLTLEFSRDRKSMSTLIKDPSSPSCGLLLVKGAPESVVERCSTIHSGSGARTPLDANTRALIARKVEEYGKLGLRTLALAQVDNADLDTSSYRSQSSADYAKFEQNMSLVGIVGMMDPPRPEVPAAIARCRSAGIRVIVITGDNQPTAETICRQIGILPKDTSASLKGLSFTGREFESMSESQQMEAVKTARLFSRTEPSHKSLLVELLQKQGQVVAMTGDGVNDAPALKRADIGIAMGSGTDVAKLAADMVLADDNFATIEVAVEQGRSIYNNTQSFIRYLISSNIGEVVSIFLTVLLGMPEALIPVQLLWVNLVTDGLPATALGFNPPDHEVMRHKPRSRDEPLVGKWLFTRYMIVGTYVGAATVGGYAWWFMYYHAGPQVTFYQLTHFHKCSELFPEIGCQIFVNEYAKRATTMSLSILVTIEMFNALNAISEVDSIFYQTPFKNPFLVFAIALSMVLHFAILYIPFLRDLFVITPLNWEEWQAVLWISAPVLAIDEVCKWITRNYVSPPEDTLVDAPENAVEKKKSK</sequence>
<feature type="region of interest" description="Disordered" evidence="16">
    <location>
        <begin position="24"/>
        <end position="44"/>
    </location>
</feature>
<organism evidence="18 19">
    <name type="scientific">Pseudomicrostroma glucosiphilum</name>
    <dbReference type="NCBI Taxonomy" id="1684307"/>
    <lineage>
        <taxon>Eukaryota</taxon>
        <taxon>Fungi</taxon>
        <taxon>Dikarya</taxon>
        <taxon>Basidiomycota</taxon>
        <taxon>Ustilaginomycotina</taxon>
        <taxon>Exobasidiomycetes</taxon>
        <taxon>Microstromatales</taxon>
        <taxon>Microstromatales incertae sedis</taxon>
        <taxon>Pseudomicrostroma</taxon>
    </lineage>
</organism>
<dbReference type="GO" id="GO:0016020">
    <property type="term" value="C:membrane"/>
    <property type="evidence" value="ECO:0007669"/>
    <property type="project" value="UniProtKB-SubCell"/>
</dbReference>
<dbReference type="GO" id="GO:0005388">
    <property type="term" value="F:P-type calcium transporter activity"/>
    <property type="evidence" value="ECO:0007669"/>
    <property type="project" value="UniProtKB-EC"/>
</dbReference>
<dbReference type="SFLD" id="SFLDS00003">
    <property type="entry name" value="Haloacid_Dehalogenase"/>
    <property type="match status" value="1"/>
</dbReference>
<dbReference type="SFLD" id="SFLDF00027">
    <property type="entry name" value="p-type_atpase"/>
    <property type="match status" value="1"/>
</dbReference>
<keyword evidence="3" id="KW-0597">Phosphoprotein</keyword>
<evidence type="ECO:0000256" key="11">
    <source>
        <dbReference type="ARBA" id="ARBA00022989"/>
    </source>
</evidence>
<dbReference type="Gene3D" id="2.70.150.10">
    <property type="entry name" value="Calcium-transporting ATPase, cytoplasmic transduction domain A"/>
    <property type="match status" value="1"/>
</dbReference>
<dbReference type="EMBL" id="KZ819329">
    <property type="protein sequence ID" value="PWN19951.1"/>
    <property type="molecule type" value="Genomic_DNA"/>
</dbReference>
<gene>
    <name evidence="18" type="ORF">BCV69DRAFT_260689</name>
</gene>
<dbReference type="Pfam" id="PF13246">
    <property type="entry name" value="Cation_ATPase"/>
    <property type="match status" value="1"/>
</dbReference>
<keyword evidence="5 15" id="KW-0812">Transmembrane</keyword>
<dbReference type="CDD" id="cd02083">
    <property type="entry name" value="P-type_ATPase_SERCA"/>
    <property type="match status" value="1"/>
</dbReference>
<dbReference type="Gene3D" id="3.40.50.1000">
    <property type="entry name" value="HAD superfamily/HAD-like"/>
    <property type="match status" value="1"/>
</dbReference>
<dbReference type="FunFam" id="3.40.50.1000:FF:000001">
    <property type="entry name" value="Phospholipid-transporting ATPase IC"/>
    <property type="match status" value="1"/>
</dbReference>
<dbReference type="Proteomes" id="UP000245942">
    <property type="component" value="Unassembled WGS sequence"/>
</dbReference>
<dbReference type="InterPro" id="IPR023214">
    <property type="entry name" value="HAD_sf"/>
</dbReference>
<dbReference type="SUPFAM" id="SSF56784">
    <property type="entry name" value="HAD-like"/>
    <property type="match status" value="1"/>
</dbReference>
<dbReference type="SMART" id="SM00831">
    <property type="entry name" value="Cation_ATPase_N"/>
    <property type="match status" value="1"/>
</dbReference>
<dbReference type="InterPro" id="IPR059000">
    <property type="entry name" value="ATPase_P-type_domA"/>
</dbReference>
<feature type="transmembrane region" description="Helical" evidence="15">
    <location>
        <begin position="291"/>
        <end position="319"/>
    </location>
</feature>
<comment type="similarity">
    <text evidence="14 15">Belongs to the cation transport ATPase (P-type) (TC 3.A.3) family.</text>
</comment>
<keyword evidence="2 15" id="KW-0813">Transport</keyword>
<dbReference type="STRING" id="1684307.A0A316U661"/>
<evidence type="ECO:0000256" key="12">
    <source>
        <dbReference type="ARBA" id="ARBA00023065"/>
    </source>
</evidence>
<dbReference type="SUPFAM" id="SSF81653">
    <property type="entry name" value="Calcium ATPase, transduction domain A"/>
    <property type="match status" value="1"/>
</dbReference>
<keyword evidence="9" id="KW-0460">Magnesium</keyword>
<comment type="subcellular location">
    <subcellularLocation>
        <location evidence="1 15">Membrane</location>
        <topology evidence="1 15">Multi-pass membrane protein</topology>
    </subcellularLocation>
</comment>
<evidence type="ECO:0000256" key="2">
    <source>
        <dbReference type="ARBA" id="ARBA00022448"/>
    </source>
</evidence>
<dbReference type="NCBIfam" id="TIGR01494">
    <property type="entry name" value="ATPase_P-type"/>
    <property type="match status" value="3"/>
</dbReference>
<dbReference type="SUPFAM" id="SSF81660">
    <property type="entry name" value="Metal cation-transporting ATPase, ATP-binding domain N"/>
    <property type="match status" value="1"/>
</dbReference>
<dbReference type="PRINTS" id="PR00121">
    <property type="entry name" value="NAKATPASE"/>
</dbReference>
<feature type="transmembrane region" description="Helical" evidence="15">
    <location>
        <begin position="931"/>
        <end position="951"/>
    </location>
</feature>
<evidence type="ECO:0000256" key="4">
    <source>
        <dbReference type="ARBA" id="ARBA00022568"/>
    </source>
</evidence>
<dbReference type="Gene3D" id="3.40.1110.10">
    <property type="entry name" value="Calcium-transporting ATPase, cytoplasmic domain N"/>
    <property type="match status" value="1"/>
</dbReference>
<feature type="transmembrane region" description="Helical" evidence="15">
    <location>
        <begin position="62"/>
        <end position="79"/>
    </location>
</feature>
<dbReference type="InterPro" id="IPR005782">
    <property type="entry name" value="P-type_ATPase_IIA"/>
</dbReference>
<feature type="domain" description="Cation-transporting P-type ATPase N-terminal" evidence="17">
    <location>
        <begin position="4"/>
        <end position="78"/>
    </location>
</feature>
<evidence type="ECO:0000256" key="6">
    <source>
        <dbReference type="ARBA" id="ARBA00022741"/>
    </source>
</evidence>
<dbReference type="GO" id="GO:0005524">
    <property type="term" value="F:ATP binding"/>
    <property type="evidence" value="ECO:0007669"/>
    <property type="project" value="UniProtKB-KW"/>
</dbReference>
<dbReference type="AlphaFoldDB" id="A0A316U661"/>
<dbReference type="Pfam" id="PF00122">
    <property type="entry name" value="E1-E2_ATPase"/>
    <property type="match status" value="1"/>
</dbReference>
<evidence type="ECO:0000256" key="8">
    <source>
        <dbReference type="ARBA" id="ARBA00022840"/>
    </source>
</evidence>
<keyword evidence="10" id="KW-1278">Translocase</keyword>
<feature type="compositionally biased region" description="Polar residues" evidence="16">
    <location>
        <begin position="28"/>
        <end position="38"/>
    </location>
</feature>
<dbReference type="InterPro" id="IPR036412">
    <property type="entry name" value="HAD-like_sf"/>
</dbReference>
<evidence type="ECO:0000256" key="1">
    <source>
        <dbReference type="ARBA" id="ARBA00004141"/>
    </source>
</evidence>
<comment type="caution">
    <text evidence="15">Lacks conserved residue(s) required for the propagation of feature annotation.</text>
</comment>
<dbReference type="InterPro" id="IPR023298">
    <property type="entry name" value="ATPase_P-typ_TM_dom_sf"/>
</dbReference>
<protein>
    <recommendedName>
        <fullName evidence="15">Calcium-transporting ATPase</fullName>
        <ecNumber evidence="15">7.2.2.10</ecNumber>
    </recommendedName>
</protein>
<dbReference type="FunFam" id="1.20.1110.10:FF:000037">
    <property type="entry name" value="Calcium-transporting ATPase, putative"/>
    <property type="match status" value="1"/>
</dbReference>
<keyword evidence="7 15" id="KW-0106">Calcium</keyword>
<dbReference type="GO" id="GO:0016887">
    <property type="term" value="F:ATP hydrolysis activity"/>
    <property type="evidence" value="ECO:0007669"/>
    <property type="project" value="InterPro"/>
</dbReference>
<keyword evidence="6 15" id="KW-0547">Nucleotide-binding</keyword>
<proteinExistence type="inferred from homology"/>
<evidence type="ECO:0000256" key="5">
    <source>
        <dbReference type="ARBA" id="ARBA00022692"/>
    </source>
</evidence>
<dbReference type="FunFam" id="2.70.150.10:FF:000014">
    <property type="entry name" value="Calcium-transporting ATPase, putative"/>
    <property type="match status" value="1"/>
</dbReference>
<dbReference type="Pfam" id="PF00690">
    <property type="entry name" value="Cation_ATPase_N"/>
    <property type="match status" value="1"/>
</dbReference>
<dbReference type="Pfam" id="PF00689">
    <property type="entry name" value="Cation_ATPase_C"/>
    <property type="match status" value="1"/>
</dbReference>
<keyword evidence="13 15" id="KW-0472">Membrane</keyword>
<dbReference type="EC" id="7.2.2.10" evidence="15"/>
<dbReference type="FunFam" id="1.20.1110.10:FF:000065">
    <property type="entry name" value="Sarcoplasmic/endoplasmic reticulum calcium ATPase 1"/>
    <property type="match status" value="1"/>
</dbReference>
<dbReference type="InterPro" id="IPR023299">
    <property type="entry name" value="ATPase_P-typ_cyto_dom_N"/>
</dbReference>
<accession>A0A316U661</accession>
<dbReference type="OrthoDB" id="3352408at2759"/>
<dbReference type="InterPro" id="IPR044492">
    <property type="entry name" value="P_typ_ATPase_HD_dom"/>
</dbReference>
<dbReference type="RefSeq" id="XP_025347111.1">
    <property type="nucleotide sequence ID" value="XM_025490681.1"/>
</dbReference>
<feature type="transmembrane region" description="Helical" evidence="15">
    <location>
        <begin position="258"/>
        <end position="279"/>
    </location>
</feature>
<dbReference type="SUPFAM" id="SSF81665">
    <property type="entry name" value="Calcium ATPase, transmembrane domain M"/>
    <property type="match status" value="1"/>
</dbReference>
<dbReference type="InterPro" id="IPR001757">
    <property type="entry name" value="P_typ_ATPase"/>
</dbReference>
<dbReference type="PRINTS" id="PR00119">
    <property type="entry name" value="CATATPASE"/>
</dbReference>
<evidence type="ECO:0000256" key="10">
    <source>
        <dbReference type="ARBA" id="ARBA00022967"/>
    </source>
</evidence>
<evidence type="ECO:0000313" key="19">
    <source>
        <dbReference type="Proteomes" id="UP000245942"/>
    </source>
</evidence>
<dbReference type="PROSITE" id="PS00154">
    <property type="entry name" value="ATPASE_E1_E2"/>
    <property type="match status" value="1"/>
</dbReference>
<keyword evidence="11 15" id="KW-1133">Transmembrane helix</keyword>
<dbReference type="PANTHER" id="PTHR42861">
    <property type="entry name" value="CALCIUM-TRANSPORTING ATPASE"/>
    <property type="match status" value="1"/>
</dbReference>
<evidence type="ECO:0000256" key="9">
    <source>
        <dbReference type="ARBA" id="ARBA00022842"/>
    </source>
</evidence>
<dbReference type="NCBIfam" id="TIGR01116">
    <property type="entry name" value="ATPase-IIA1_Ca"/>
    <property type="match status" value="1"/>
</dbReference>
<keyword evidence="12 15" id="KW-0406">Ion transport</keyword>
<dbReference type="InterPro" id="IPR018303">
    <property type="entry name" value="ATPase_P-typ_P_site"/>
</dbReference>
<keyword evidence="19" id="KW-1185">Reference proteome</keyword>
<feature type="transmembrane region" description="Helical" evidence="15">
    <location>
        <begin position="85"/>
        <end position="108"/>
    </location>
</feature>
<evidence type="ECO:0000256" key="15">
    <source>
        <dbReference type="RuleBase" id="RU361146"/>
    </source>
</evidence>
<evidence type="ECO:0000256" key="13">
    <source>
        <dbReference type="ARBA" id="ARBA00023136"/>
    </source>
</evidence>
<comment type="catalytic activity">
    <reaction evidence="15">
        <text>Ca(2+)(in) + ATP + H2O = Ca(2+)(out) + ADP + phosphate + H(+)</text>
        <dbReference type="Rhea" id="RHEA:18105"/>
        <dbReference type="ChEBI" id="CHEBI:15377"/>
        <dbReference type="ChEBI" id="CHEBI:15378"/>
        <dbReference type="ChEBI" id="CHEBI:29108"/>
        <dbReference type="ChEBI" id="CHEBI:30616"/>
        <dbReference type="ChEBI" id="CHEBI:43474"/>
        <dbReference type="ChEBI" id="CHEBI:456216"/>
        <dbReference type="EC" id="7.2.2.10"/>
    </reaction>
</comment>
<reference evidence="18 19" key="1">
    <citation type="journal article" date="2018" name="Mol. Biol. Evol.">
        <title>Broad Genomic Sampling Reveals a Smut Pathogenic Ancestry of the Fungal Clade Ustilaginomycotina.</title>
        <authorList>
            <person name="Kijpornyongpan T."/>
            <person name="Mondo S.J."/>
            <person name="Barry K."/>
            <person name="Sandor L."/>
            <person name="Lee J."/>
            <person name="Lipzen A."/>
            <person name="Pangilinan J."/>
            <person name="LaButti K."/>
            <person name="Hainaut M."/>
            <person name="Henrissat B."/>
            <person name="Grigoriev I.V."/>
            <person name="Spatafora J.W."/>
            <person name="Aime M.C."/>
        </authorList>
    </citation>
    <scope>NUCLEOTIDE SEQUENCE [LARGE SCALE GENOMIC DNA]</scope>
    <source>
        <strain evidence="18 19">MCA 4718</strain>
    </source>
</reference>
<keyword evidence="4 15" id="KW-0109">Calcium transport</keyword>